<proteinExistence type="predicted"/>
<organism evidence="1 2">
    <name type="scientific">Dipteronia dyeriana</name>
    <dbReference type="NCBI Taxonomy" id="168575"/>
    <lineage>
        <taxon>Eukaryota</taxon>
        <taxon>Viridiplantae</taxon>
        <taxon>Streptophyta</taxon>
        <taxon>Embryophyta</taxon>
        <taxon>Tracheophyta</taxon>
        <taxon>Spermatophyta</taxon>
        <taxon>Magnoliopsida</taxon>
        <taxon>eudicotyledons</taxon>
        <taxon>Gunneridae</taxon>
        <taxon>Pentapetalae</taxon>
        <taxon>rosids</taxon>
        <taxon>malvids</taxon>
        <taxon>Sapindales</taxon>
        <taxon>Sapindaceae</taxon>
        <taxon>Hippocastanoideae</taxon>
        <taxon>Acereae</taxon>
        <taxon>Dipteronia</taxon>
    </lineage>
</organism>
<comment type="caution">
    <text evidence="1">The sequence shown here is derived from an EMBL/GenBank/DDBJ whole genome shotgun (WGS) entry which is preliminary data.</text>
</comment>
<dbReference type="AlphaFoldDB" id="A0AAD9U5M1"/>
<accession>A0AAD9U5M1</accession>
<reference evidence="1" key="1">
    <citation type="journal article" date="2023" name="Plant J.">
        <title>Genome sequences and population genomics provide insights into the demographic history, inbreeding, and mutation load of two 'living fossil' tree species of Dipteronia.</title>
        <authorList>
            <person name="Feng Y."/>
            <person name="Comes H.P."/>
            <person name="Chen J."/>
            <person name="Zhu S."/>
            <person name="Lu R."/>
            <person name="Zhang X."/>
            <person name="Li P."/>
            <person name="Qiu J."/>
            <person name="Olsen K.M."/>
            <person name="Qiu Y."/>
        </authorList>
    </citation>
    <scope>NUCLEOTIDE SEQUENCE</scope>
    <source>
        <strain evidence="1">KIB01</strain>
    </source>
</reference>
<protein>
    <submittedName>
        <fullName evidence="1">Uncharacterized protein</fullName>
    </submittedName>
</protein>
<keyword evidence="2" id="KW-1185">Reference proteome</keyword>
<evidence type="ECO:0000313" key="1">
    <source>
        <dbReference type="EMBL" id="KAK2647946.1"/>
    </source>
</evidence>
<evidence type="ECO:0000313" key="2">
    <source>
        <dbReference type="Proteomes" id="UP001280121"/>
    </source>
</evidence>
<name>A0AAD9U5M1_9ROSI</name>
<gene>
    <name evidence="1" type="ORF">Ddye_015435</name>
</gene>
<dbReference type="EMBL" id="JANJYI010000005">
    <property type="protein sequence ID" value="KAK2647946.1"/>
    <property type="molecule type" value="Genomic_DNA"/>
</dbReference>
<sequence>MENRSLLEDQVKVKFLDGDGYGRNMKGRPVSCSKCYEKVAELACSACLLCVSCPLSIVWCCIMLPCRLAYRAARLVTQRTCCGSEKWVFGAYSSFSDIDSSDSLLCKLRPCFKESDATKRRIAQKQPK</sequence>
<dbReference type="Proteomes" id="UP001280121">
    <property type="component" value="Unassembled WGS sequence"/>
</dbReference>